<dbReference type="Proteomes" id="UP000245934">
    <property type="component" value="Unassembled WGS sequence"/>
</dbReference>
<dbReference type="EMBL" id="QGMZ01000004">
    <property type="protein sequence ID" value="PWR76168.1"/>
    <property type="molecule type" value="Genomic_DNA"/>
</dbReference>
<evidence type="ECO:0000313" key="1">
    <source>
        <dbReference type="EMBL" id="PWR76168.1"/>
    </source>
</evidence>
<dbReference type="AlphaFoldDB" id="A0A2V2NIJ0"/>
<evidence type="ECO:0000313" key="2">
    <source>
        <dbReference type="Proteomes" id="UP000245934"/>
    </source>
</evidence>
<proteinExistence type="predicted"/>
<reference evidence="1 2" key="1">
    <citation type="submission" date="2018-05" db="EMBL/GenBank/DDBJ databases">
        <title>Draft genome of Methanospirillum stamsii Pt1.</title>
        <authorList>
            <person name="Dueholm M.S."/>
            <person name="Nielsen P.H."/>
            <person name="Bakmann L.F."/>
            <person name="Otzen D.E."/>
        </authorList>
    </citation>
    <scope>NUCLEOTIDE SEQUENCE [LARGE SCALE GENOMIC DNA]</scope>
    <source>
        <strain evidence="1 2">Pt1</strain>
    </source>
</reference>
<organism evidence="1 2">
    <name type="scientific">Methanospirillum stamsii</name>
    <dbReference type="NCBI Taxonomy" id="1277351"/>
    <lineage>
        <taxon>Archaea</taxon>
        <taxon>Methanobacteriati</taxon>
        <taxon>Methanobacteriota</taxon>
        <taxon>Stenosarchaea group</taxon>
        <taxon>Methanomicrobia</taxon>
        <taxon>Methanomicrobiales</taxon>
        <taxon>Methanospirillaceae</taxon>
        <taxon>Methanospirillum</taxon>
    </lineage>
</organism>
<accession>A0A2V2NIJ0</accession>
<keyword evidence="2" id="KW-1185">Reference proteome</keyword>
<name>A0A2V2NIJ0_9EURY</name>
<protein>
    <submittedName>
        <fullName evidence="1">Uncharacterized protein</fullName>
    </submittedName>
</protein>
<comment type="caution">
    <text evidence="1">The sequence shown here is derived from an EMBL/GenBank/DDBJ whole genome shotgun (WGS) entry which is preliminary data.</text>
</comment>
<gene>
    <name evidence="1" type="ORF">DLD82_01360</name>
</gene>
<sequence>MQIPFDINEQHKGINIHNIYTNIIDLITSMSFLNDKKPDTSIFYKNFTFFFGQIKPWKNVGVRALFFKIQFNTCFYKGV</sequence>